<name>A0ABN8L5X1_CHISP</name>
<accession>A0ABN8L5X1</accession>
<dbReference type="Pfam" id="PF00044">
    <property type="entry name" value="Gp_dh_N"/>
    <property type="match status" value="1"/>
</dbReference>
<evidence type="ECO:0000256" key="5">
    <source>
        <dbReference type="SAM" id="MobiDB-lite"/>
    </source>
</evidence>
<dbReference type="PRINTS" id="PR00078">
    <property type="entry name" value="G3PDHDRGNASE"/>
</dbReference>
<feature type="domain" description="Glyceraldehyde 3-phosphate dehydrogenase NAD(P) binding" evidence="6">
    <location>
        <begin position="9"/>
        <end position="158"/>
    </location>
</feature>
<reference evidence="7" key="1">
    <citation type="submission" date="2021-12" db="EMBL/GenBank/DDBJ databases">
        <authorList>
            <person name="King R."/>
        </authorList>
    </citation>
    <scope>NUCLEOTIDE SEQUENCE</scope>
</reference>
<dbReference type="InterPro" id="IPR036291">
    <property type="entry name" value="NAD(P)-bd_dom_sf"/>
</dbReference>
<dbReference type="EMBL" id="OU963911">
    <property type="protein sequence ID" value="CAH2984003.1"/>
    <property type="molecule type" value="Genomic_DNA"/>
</dbReference>
<dbReference type="InterPro" id="IPR020828">
    <property type="entry name" value="GlycerAld_3-P_DH_NAD(P)-bd"/>
</dbReference>
<keyword evidence="8" id="KW-1185">Reference proteome</keyword>
<comment type="catalytic activity">
    <reaction evidence="3">
        <text>D-glyceraldehyde 3-phosphate + phosphate + NAD(+) = (2R)-3-phospho-glyceroyl phosphate + NADH + H(+)</text>
        <dbReference type="Rhea" id="RHEA:10300"/>
        <dbReference type="ChEBI" id="CHEBI:15378"/>
        <dbReference type="ChEBI" id="CHEBI:43474"/>
        <dbReference type="ChEBI" id="CHEBI:57540"/>
        <dbReference type="ChEBI" id="CHEBI:57604"/>
        <dbReference type="ChEBI" id="CHEBI:57945"/>
        <dbReference type="ChEBI" id="CHEBI:59776"/>
        <dbReference type="EC" id="1.2.1.12"/>
    </reaction>
</comment>
<organism evidence="7 8">
    <name type="scientific">Chilo suppressalis</name>
    <name type="common">Asiatic rice borer moth</name>
    <dbReference type="NCBI Taxonomy" id="168631"/>
    <lineage>
        <taxon>Eukaryota</taxon>
        <taxon>Metazoa</taxon>
        <taxon>Ecdysozoa</taxon>
        <taxon>Arthropoda</taxon>
        <taxon>Hexapoda</taxon>
        <taxon>Insecta</taxon>
        <taxon>Pterygota</taxon>
        <taxon>Neoptera</taxon>
        <taxon>Endopterygota</taxon>
        <taxon>Lepidoptera</taxon>
        <taxon>Glossata</taxon>
        <taxon>Ditrysia</taxon>
        <taxon>Pyraloidea</taxon>
        <taxon>Crambidae</taxon>
        <taxon>Crambinae</taxon>
        <taxon>Chilo</taxon>
    </lineage>
</organism>
<evidence type="ECO:0000256" key="2">
    <source>
        <dbReference type="ARBA" id="ARBA00023002"/>
    </source>
</evidence>
<evidence type="ECO:0000313" key="7">
    <source>
        <dbReference type="EMBL" id="CAH2984003.1"/>
    </source>
</evidence>
<gene>
    <name evidence="7" type="ORF">CHILSU_LOCUS4004</name>
</gene>
<dbReference type="Gene3D" id="3.30.360.10">
    <property type="entry name" value="Dihydrodipicolinate Reductase, domain 2"/>
    <property type="match status" value="1"/>
</dbReference>
<dbReference type="PANTHER" id="PTHR10836">
    <property type="entry name" value="GLYCERALDEHYDE 3-PHOSPHATE DEHYDROGENASE"/>
    <property type="match status" value="1"/>
</dbReference>
<keyword evidence="2" id="KW-0560">Oxidoreductase</keyword>
<evidence type="ECO:0000256" key="4">
    <source>
        <dbReference type="RuleBase" id="RU000397"/>
    </source>
</evidence>
<evidence type="ECO:0000256" key="1">
    <source>
        <dbReference type="ARBA" id="ARBA00007406"/>
    </source>
</evidence>
<dbReference type="SUPFAM" id="SSF55347">
    <property type="entry name" value="Glyceraldehyde-3-phosphate dehydrogenase-like, C-terminal domain"/>
    <property type="match status" value="1"/>
</dbReference>
<dbReference type="CDD" id="cd05214">
    <property type="entry name" value="GAPDH_I_N"/>
    <property type="match status" value="1"/>
</dbReference>
<dbReference type="Pfam" id="PF02800">
    <property type="entry name" value="Gp_dh_C"/>
    <property type="match status" value="1"/>
</dbReference>
<dbReference type="InterPro" id="IPR020831">
    <property type="entry name" value="GlycerAld/Erythrose_P_DH"/>
</dbReference>
<dbReference type="Gene3D" id="3.40.50.720">
    <property type="entry name" value="NAD(P)-binding Rossmann-like Domain"/>
    <property type="match status" value="1"/>
</dbReference>
<evidence type="ECO:0000313" key="8">
    <source>
        <dbReference type="Proteomes" id="UP001153292"/>
    </source>
</evidence>
<comment type="similarity">
    <text evidence="1 4">Belongs to the glyceraldehyde-3-phosphate dehydrogenase family.</text>
</comment>
<evidence type="ECO:0000259" key="6">
    <source>
        <dbReference type="SMART" id="SM00846"/>
    </source>
</evidence>
<proteinExistence type="inferred from homology"/>
<sequence length="759" mass="85534">MLFFLPRMIYLGINGFGRIGRVILRACLQKPDFEITAINDPAIDVQYICYLIKYDSTHGKFNGSVSHNKDEIIVNDKRIKIFHEKLPANIPWHAAGVHYVVESSGMFTTMEKASGHLANESVRRVIVTAPSVDVFMLILGVNDDKLHTGQKVISCASSTMYCLAPIVKVLEDSFGVADGFVTSIHAMTPSLKPLDGLCLRGKVKHWRDHRSIHQNIIPAMTGACKALGKIIPKAKDKLCGLAFRVPIVNVSVLDITIRLNSNTTLQQIIQKVDKASNTELKGIIRISADNAVSSDFIGETHSCILDANSSLQLKANFFKLVCWYENEYSYACRVIDTIIFADNKFSYANTISNISNTEDNAQQTVFCHDESCLKRKDRQFVLKKPISSQLCSNTQPLVNKDAKNENELYKIWKDEKSTSKPGLRQNENCFFHSCIAITPRNIEQMDSMKAQDRLELLKKEFSKMVNVTESLLKKSYVGSVHSKSDDKAIKHDYENNIELGKSCDVLSDKNKIIEKNKMYGDYKFCISALKERISSKEEDCIKCHEVSNTNVQSDPNTVEDLNPKNVLLENYLRSNEKKDTTKAQTIDPIDSAKGSNLETTEVHTVQVQTSTVNKIEGELSKAKCDNKNTKSKITDKEVRSFVKTNSSVQISKKLISEMNNTCKLYKNVKNSESKLRLTIKRDINELKYTDKRVADRSFNTTVNINMHDSQSLAHNEEYLNKPLPKTNGISPERYSIISDRTSKCGSPDSRKKITSNQSQ</sequence>
<evidence type="ECO:0000256" key="3">
    <source>
        <dbReference type="ARBA" id="ARBA00047698"/>
    </source>
</evidence>
<dbReference type="SUPFAM" id="SSF51735">
    <property type="entry name" value="NAD(P)-binding Rossmann-fold domains"/>
    <property type="match status" value="1"/>
</dbReference>
<protein>
    <recommendedName>
        <fullName evidence="6">Glyceraldehyde 3-phosphate dehydrogenase NAD(P) binding domain-containing protein</fullName>
    </recommendedName>
</protein>
<dbReference type="InterPro" id="IPR020829">
    <property type="entry name" value="GlycerAld_3-P_DH_cat"/>
</dbReference>
<dbReference type="Proteomes" id="UP001153292">
    <property type="component" value="Chromosome 18"/>
</dbReference>
<feature type="region of interest" description="Disordered" evidence="5">
    <location>
        <begin position="720"/>
        <end position="759"/>
    </location>
</feature>
<dbReference type="SMART" id="SM00846">
    <property type="entry name" value="Gp_dh_N"/>
    <property type="match status" value="1"/>
</dbReference>
<dbReference type="PANTHER" id="PTHR10836:SF134">
    <property type="entry name" value="GLYCERALDEHYDE-3-PHOSPHATE DEHYDROGENASE (PHOSPHORYLATING)"/>
    <property type="match status" value="1"/>
</dbReference>